<dbReference type="Gene3D" id="3.30.410.40">
    <property type="match status" value="1"/>
</dbReference>
<dbReference type="AlphaFoldDB" id="A0A1X2DBQ9"/>
<accession>A0A1X2DBQ9</accession>
<feature type="binding site" evidence="5">
    <location>
        <position position="456"/>
    </location>
    <ligand>
        <name>FAD</name>
        <dbReference type="ChEBI" id="CHEBI:57692"/>
    </ligand>
</feature>
<dbReference type="Pfam" id="PF05199">
    <property type="entry name" value="GMC_oxred_C"/>
    <property type="match status" value="1"/>
</dbReference>
<dbReference type="Gene3D" id="3.50.50.60">
    <property type="entry name" value="FAD/NAD(P)-binding domain"/>
    <property type="match status" value="2"/>
</dbReference>
<evidence type="ECO:0000259" key="6">
    <source>
        <dbReference type="Pfam" id="PF00732"/>
    </source>
</evidence>
<evidence type="ECO:0000313" key="9">
    <source>
        <dbReference type="Proteomes" id="UP000193087"/>
    </source>
</evidence>
<dbReference type="InterPro" id="IPR036188">
    <property type="entry name" value="FAD/NAD-bd_sf"/>
</dbReference>
<evidence type="ECO:0000256" key="4">
    <source>
        <dbReference type="ARBA" id="ARBA00022827"/>
    </source>
</evidence>
<dbReference type="EMBL" id="LQPQ01000029">
    <property type="protein sequence ID" value="ORW85627.1"/>
    <property type="molecule type" value="Genomic_DNA"/>
</dbReference>
<comment type="cofactor">
    <cofactor evidence="1 5">
        <name>FAD</name>
        <dbReference type="ChEBI" id="CHEBI:57692"/>
    </cofactor>
</comment>
<name>A0A1X2DBQ9_9MYCO</name>
<dbReference type="PANTHER" id="PTHR11552">
    <property type="entry name" value="GLUCOSE-METHANOL-CHOLINE GMC OXIDOREDUCTASE"/>
    <property type="match status" value="1"/>
</dbReference>
<dbReference type="GO" id="GO:0016614">
    <property type="term" value="F:oxidoreductase activity, acting on CH-OH group of donors"/>
    <property type="evidence" value="ECO:0007669"/>
    <property type="project" value="InterPro"/>
</dbReference>
<evidence type="ECO:0000256" key="3">
    <source>
        <dbReference type="ARBA" id="ARBA00022630"/>
    </source>
</evidence>
<feature type="domain" description="Glucose-methanol-choline oxidoreductase N-terminal" evidence="6">
    <location>
        <begin position="9"/>
        <end position="302"/>
    </location>
</feature>
<proteinExistence type="inferred from homology"/>
<dbReference type="PANTHER" id="PTHR11552:SF147">
    <property type="entry name" value="CHOLINE DEHYDROGENASE, MITOCHONDRIAL"/>
    <property type="match status" value="1"/>
</dbReference>
<evidence type="ECO:0000256" key="5">
    <source>
        <dbReference type="PIRSR" id="PIRSR000137-2"/>
    </source>
</evidence>
<dbReference type="SUPFAM" id="SSF51905">
    <property type="entry name" value="FAD/NAD(P)-binding domain"/>
    <property type="match status" value="1"/>
</dbReference>
<evidence type="ECO:0000259" key="7">
    <source>
        <dbReference type="Pfam" id="PF05199"/>
    </source>
</evidence>
<dbReference type="OrthoDB" id="9785276at2"/>
<dbReference type="NCBIfam" id="TIGR03970">
    <property type="entry name" value="Rv0697"/>
    <property type="match status" value="1"/>
</dbReference>
<dbReference type="GO" id="GO:0050660">
    <property type="term" value="F:flavin adenine dinucleotide binding"/>
    <property type="evidence" value="ECO:0007669"/>
    <property type="project" value="InterPro"/>
</dbReference>
<dbReference type="GeneID" id="93493147"/>
<dbReference type="InterPro" id="IPR000172">
    <property type="entry name" value="GMC_OxRdtase_N"/>
</dbReference>
<dbReference type="Pfam" id="PF00732">
    <property type="entry name" value="GMC_oxred_N"/>
    <property type="match status" value="1"/>
</dbReference>
<dbReference type="PIRSF" id="PIRSF000137">
    <property type="entry name" value="Alcohol_oxidase"/>
    <property type="match status" value="1"/>
</dbReference>
<protein>
    <submittedName>
        <fullName evidence="8">Dehydrogenase</fullName>
    </submittedName>
</protein>
<keyword evidence="9" id="KW-1185">Reference proteome</keyword>
<sequence length="485" mass="50939">MTADVRHSDVLIVGAGSAGSVVAERLSADPACMVTVLEAGPGLADPGVLAQTANGLQLPIGAGSPLVERYQTQLTDRPVRRLAIVRGATLGGSGAINGGYFCRGLPRDFDGYSISGWAWSDVLEHFRAIETDMDFDGPAHGRAGPIPVRRTHDMTGTTEIFIAAAERAGFSWIADLNDVGPEVVSGIGAVPLNIVDGVRTGSGAGYLIPALGRANLTLIEQTRALRLRFSGGPRRHTAVGVDATGPTGSSIFTADRIVLCAGAIESAHLLMLSGIGDPAMLRAAGLPVVAALPVGISCSDHPEWVLPTTWTVAAQRPAVEVVLSTDDDLEIRPYTGGFVAMTGNGTPGHPDWPHIGVALMQPRARGRISVVSPDPWVAPRIEHHYDSEPEDVAALRRGMELAREIAGLTTGIGEPAWSTCQHLCGSAPMGVDGDPKAVVDQRCRVRGVENLWVIDGSILPVITSRGPHATIVMLAHRAAEFVERT</sequence>
<organism evidence="8 9">
    <name type="scientific">Mycobacterium riyadhense</name>
    <dbReference type="NCBI Taxonomy" id="486698"/>
    <lineage>
        <taxon>Bacteria</taxon>
        <taxon>Bacillati</taxon>
        <taxon>Actinomycetota</taxon>
        <taxon>Actinomycetes</taxon>
        <taxon>Mycobacteriales</taxon>
        <taxon>Mycobacteriaceae</taxon>
        <taxon>Mycobacterium</taxon>
    </lineage>
</organism>
<dbReference type="InterPro" id="IPR023978">
    <property type="entry name" value="GMC_oxidoreductase_bact"/>
</dbReference>
<dbReference type="InterPro" id="IPR012132">
    <property type="entry name" value="GMC_OxRdtase"/>
</dbReference>
<comment type="caution">
    <text evidence="8">The sequence shown here is derived from an EMBL/GenBank/DDBJ whole genome shotgun (WGS) entry which is preliminary data.</text>
</comment>
<comment type="similarity">
    <text evidence="2">Belongs to the GMC oxidoreductase family.</text>
</comment>
<feature type="domain" description="Glucose-methanol-choline oxidoreductase C-terminal" evidence="7">
    <location>
        <begin position="362"/>
        <end position="475"/>
    </location>
</feature>
<dbReference type="InterPro" id="IPR007867">
    <property type="entry name" value="GMC_OxRtase_C"/>
</dbReference>
<keyword evidence="4 5" id="KW-0274">FAD</keyword>
<evidence type="ECO:0000256" key="2">
    <source>
        <dbReference type="ARBA" id="ARBA00010790"/>
    </source>
</evidence>
<reference evidence="8 9" key="1">
    <citation type="submission" date="2016-01" db="EMBL/GenBank/DDBJ databases">
        <title>The new phylogeny of the genus Mycobacterium.</title>
        <authorList>
            <person name="Tarcisio F."/>
            <person name="Conor M."/>
            <person name="Antonella G."/>
            <person name="Elisabetta G."/>
            <person name="Giulia F.S."/>
            <person name="Sara T."/>
            <person name="Anna F."/>
            <person name="Clotilde B."/>
            <person name="Roberto B."/>
            <person name="Veronica D.S."/>
            <person name="Fabio R."/>
            <person name="Monica P."/>
            <person name="Olivier J."/>
            <person name="Enrico T."/>
            <person name="Nicola S."/>
        </authorList>
    </citation>
    <scope>NUCLEOTIDE SEQUENCE [LARGE SCALE GENOMIC DNA]</scope>
    <source>
        <strain evidence="8 9">DSM 45176</strain>
    </source>
</reference>
<dbReference type="RefSeq" id="WP_085249121.1">
    <property type="nucleotide sequence ID" value="NZ_CAJMWJ010000001.1"/>
</dbReference>
<evidence type="ECO:0000256" key="1">
    <source>
        <dbReference type="ARBA" id="ARBA00001974"/>
    </source>
</evidence>
<dbReference type="Proteomes" id="UP000193087">
    <property type="component" value="Unassembled WGS sequence"/>
</dbReference>
<gene>
    <name evidence="8" type="ORF">AWC22_11400</name>
</gene>
<dbReference type="SUPFAM" id="SSF54373">
    <property type="entry name" value="FAD-linked reductases, C-terminal domain"/>
    <property type="match status" value="1"/>
</dbReference>
<keyword evidence="3" id="KW-0285">Flavoprotein</keyword>
<evidence type="ECO:0000313" key="8">
    <source>
        <dbReference type="EMBL" id="ORW85627.1"/>
    </source>
</evidence>
<dbReference type="STRING" id="486698.AWC22_11400"/>